<gene>
    <name evidence="3" type="ORF">DMP08_01840</name>
</gene>
<organism evidence="3 4">
    <name type="scientific">Paraeggerthella hongkongensis</name>
    <dbReference type="NCBI Taxonomy" id="230658"/>
    <lineage>
        <taxon>Bacteria</taxon>
        <taxon>Bacillati</taxon>
        <taxon>Actinomycetota</taxon>
        <taxon>Coriobacteriia</taxon>
        <taxon>Eggerthellales</taxon>
        <taxon>Eggerthellaceae</taxon>
        <taxon>Paraeggerthella</taxon>
    </lineage>
</organism>
<dbReference type="Proteomes" id="UP000278632">
    <property type="component" value="Unassembled WGS sequence"/>
</dbReference>
<dbReference type="GO" id="GO:0015627">
    <property type="term" value="C:type II protein secretion system complex"/>
    <property type="evidence" value="ECO:0007669"/>
    <property type="project" value="TreeGrafter"/>
</dbReference>
<feature type="transmembrane region" description="Helical" evidence="1">
    <location>
        <begin position="21"/>
        <end position="46"/>
    </location>
</feature>
<dbReference type="AlphaFoldDB" id="A0A3N0BJC8"/>
<name>A0A3N0BJC8_9ACTN</name>
<dbReference type="Gene3D" id="3.10.560.10">
    <property type="entry name" value="Outer membrane lipoprotein wza domain like"/>
    <property type="match status" value="1"/>
</dbReference>
<keyword evidence="1" id="KW-1133">Transmembrane helix</keyword>
<dbReference type="InterPro" id="IPR051675">
    <property type="entry name" value="Endo/Exo/Phosphatase_dom_1"/>
</dbReference>
<dbReference type="InterPro" id="IPR019554">
    <property type="entry name" value="Soluble_ligand-bd"/>
</dbReference>
<dbReference type="Pfam" id="PF12836">
    <property type="entry name" value="HHH_3"/>
    <property type="match status" value="1"/>
</dbReference>
<dbReference type="InterPro" id="IPR004509">
    <property type="entry name" value="Competence_ComEA_HhH"/>
</dbReference>
<dbReference type="NCBIfam" id="TIGR00426">
    <property type="entry name" value="competence protein ComEA helix-hairpin-helix repeat region"/>
    <property type="match status" value="1"/>
</dbReference>
<dbReference type="GO" id="GO:0015628">
    <property type="term" value="P:protein secretion by the type II secretion system"/>
    <property type="evidence" value="ECO:0007669"/>
    <property type="project" value="TreeGrafter"/>
</dbReference>
<keyword evidence="1" id="KW-0812">Transmembrane</keyword>
<dbReference type="EMBL" id="QICD01000002">
    <property type="protein sequence ID" value="RNL48379.1"/>
    <property type="molecule type" value="Genomic_DNA"/>
</dbReference>
<keyword evidence="4" id="KW-1185">Reference proteome</keyword>
<dbReference type="PANTHER" id="PTHR21180:SF32">
    <property type="entry name" value="ENDONUCLEASE_EXONUCLEASE_PHOSPHATASE FAMILY DOMAIN-CONTAINING PROTEIN 1"/>
    <property type="match status" value="1"/>
</dbReference>
<dbReference type="OrthoDB" id="9758724at2"/>
<evidence type="ECO:0000256" key="1">
    <source>
        <dbReference type="SAM" id="Phobius"/>
    </source>
</evidence>
<dbReference type="InterPro" id="IPR003583">
    <property type="entry name" value="Hlx-hairpin-Hlx_DNA-bd_motif"/>
</dbReference>
<dbReference type="GO" id="GO:0006281">
    <property type="term" value="P:DNA repair"/>
    <property type="evidence" value="ECO:0007669"/>
    <property type="project" value="InterPro"/>
</dbReference>
<dbReference type="Pfam" id="PF10531">
    <property type="entry name" value="SLBB"/>
    <property type="match status" value="1"/>
</dbReference>
<dbReference type="Gene3D" id="1.10.150.280">
    <property type="entry name" value="AF1531-like domain"/>
    <property type="match status" value="1"/>
</dbReference>
<comment type="caution">
    <text evidence="3">The sequence shown here is derived from an EMBL/GenBank/DDBJ whole genome shotgun (WGS) entry which is preliminary data.</text>
</comment>
<accession>A0A3N0BJC8</accession>
<dbReference type="SUPFAM" id="SSF47781">
    <property type="entry name" value="RuvA domain 2-like"/>
    <property type="match status" value="1"/>
</dbReference>
<dbReference type="InterPro" id="IPR010994">
    <property type="entry name" value="RuvA_2-like"/>
</dbReference>
<dbReference type="GO" id="GO:0003677">
    <property type="term" value="F:DNA binding"/>
    <property type="evidence" value="ECO:0007669"/>
    <property type="project" value="InterPro"/>
</dbReference>
<sequence>MSFTEQAESLRAKAHLSGVRLPVLVGVTALAVVVLVVAGASFLSAFSSDALVVEKAGEADAEEAAPDQPQEQAQTIVVHVGGSVLAPGVYELAESARVRDAIEAAGGFGEQAATDALNLARVLADGERVVVPTQSEVEEAVAAPGGAATAPGGGKVNINAASAAELDALPGIGMSTAEKIVADRQANGPFATIEDLKRVSGIGDKKYAALADSICVG</sequence>
<feature type="domain" description="Helix-hairpin-helix DNA-binding motif class 1" evidence="2">
    <location>
        <begin position="164"/>
        <end position="183"/>
    </location>
</feature>
<feature type="domain" description="Helix-hairpin-helix DNA-binding motif class 1" evidence="2">
    <location>
        <begin position="194"/>
        <end position="213"/>
    </location>
</feature>
<evidence type="ECO:0000259" key="2">
    <source>
        <dbReference type="SMART" id="SM00278"/>
    </source>
</evidence>
<reference evidence="4" key="1">
    <citation type="submission" date="2018-05" db="EMBL/GenBank/DDBJ databases">
        <title>Genome Sequencing of selected type strains of the family Eggerthellaceae.</title>
        <authorList>
            <person name="Danylec N."/>
            <person name="Stoll D.A."/>
            <person name="Doetsch A."/>
            <person name="Huch M."/>
        </authorList>
    </citation>
    <scope>NUCLEOTIDE SEQUENCE [LARGE SCALE GENOMIC DNA]</scope>
    <source>
        <strain evidence="4">DSM 16106</strain>
    </source>
</reference>
<evidence type="ECO:0000313" key="3">
    <source>
        <dbReference type="EMBL" id="RNL48379.1"/>
    </source>
</evidence>
<protein>
    <submittedName>
        <fullName evidence="3">Competence protein ComEA</fullName>
    </submittedName>
</protein>
<keyword evidence="1" id="KW-0472">Membrane</keyword>
<proteinExistence type="predicted"/>
<dbReference type="SMART" id="SM00278">
    <property type="entry name" value="HhH1"/>
    <property type="match status" value="2"/>
</dbReference>
<dbReference type="RefSeq" id="WP_123191302.1">
    <property type="nucleotide sequence ID" value="NZ_QICD01000002.1"/>
</dbReference>
<dbReference type="PANTHER" id="PTHR21180">
    <property type="entry name" value="ENDONUCLEASE/EXONUCLEASE/PHOSPHATASE FAMILY DOMAIN-CONTAINING PROTEIN 1"/>
    <property type="match status" value="1"/>
</dbReference>
<evidence type="ECO:0000313" key="4">
    <source>
        <dbReference type="Proteomes" id="UP000278632"/>
    </source>
</evidence>